<dbReference type="Proteomes" id="UP000265520">
    <property type="component" value="Unassembled WGS sequence"/>
</dbReference>
<sequence length="92" mass="10599">VLPLERSAEIPLIISVAQFRPEKAHSLQLEAFSVAIKRLDSGVPKPKLQFVGSCRNKSDDERLQRLKEKAIELNVNEQVEFHKNVTYRSNYH</sequence>
<dbReference type="Pfam" id="PF00534">
    <property type="entry name" value="Glycos_transf_1"/>
    <property type="match status" value="1"/>
</dbReference>
<dbReference type="EMBL" id="LXQA010015070">
    <property type="protein sequence ID" value="MCH88899.1"/>
    <property type="molecule type" value="Genomic_DNA"/>
</dbReference>
<comment type="caution">
    <text evidence="3">The sequence shown here is derived from an EMBL/GenBank/DDBJ whole genome shotgun (WGS) entry which is preliminary data.</text>
</comment>
<organism evidence="3 4">
    <name type="scientific">Trifolium medium</name>
    <dbReference type="NCBI Taxonomy" id="97028"/>
    <lineage>
        <taxon>Eukaryota</taxon>
        <taxon>Viridiplantae</taxon>
        <taxon>Streptophyta</taxon>
        <taxon>Embryophyta</taxon>
        <taxon>Tracheophyta</taxon>
        <taxon>Spermatophyta</taxon>
        <taxon>Magnoliopsida</taxon>
        <taxon>eudicotyledons</taxon>
        <taxon>Gunneridae</taxon>
        <taxon>Pentapetalae</taxon>
        <taxon>rosids</taxon>
        <taxon>fabids</taxon>
        <taxon>Fabales</taxon>
        <taxon>Fabaceae</taxon>
        <taxon>Papilionoideae</taxon>
        <taxon>50 kb inversion clade</taxon>
        <taxon>NPAAA clade</taxon>
        <taxon>Hologalegina</taxon>
        <taxon>IRL clade</taxon>
        <taxon>Trifolieae</taxon>
        <taxon>Trifolium</taxon>
    </lineage>
</organism>
<dbReference type="GO" id="GO:0006487">
    <property type="term" value="P:protein N-linked glycosylation"/>
    <property type="evidence" value="ECO:0007669"/>
    <property type="project" value="TreeGrafter"/>
</dbReference>
<dbReference type="AlphaFoldDB" id="A0A392MPL6"/>
<feature type="domain" description="Glycosyl transferase family 1" evidence="2">
    <location>
        <begin position="11"/>
        <end position="87"/>
    </location>
</feature>
<evidence type="ECO:0000313" key="4">
    <source>
        <dbReference type="Proteomes" id="UP000265520"/>
    </source>
</evidence>
<keyword evidence="4" id="KW-1185">Reference proteome</keyword>
<name>A0A392MPL6_9FABA</name>
<dbReference type="Gene3D" id="3.40.50.2000">
    <property type="entry name" value="Glycogen Phosphorylase B"/>
    <property type="match status" value="1"/>
</dbReference>
<protein>
    <submittedName>
        <fullName evidence="3">GDP-Man:Man(3)GlcNAc(2)-PP-Dol alpha-12-mannosyltransferase-like</fullName>
    </submittedName>
</protein>
<dbReference type="PANTHER" id="PTHR45919">
    <property type="entry name" value="GDP-MAN:MAN(3)GLCNAC(2)-PP-DOL ALPHA-1,2-MANNOSYLTRANSFERASE"/>
    <property type="match status" value="1"/>
</dbReference>
<keyword evidence="3" id="KW-0808">Transferase</keyword>
<dbReference type="PANTHER" id="PTHR45919:SF1">
    <property type="entry name" value="GDP-MAN:MAN(3)GLCNAC(2)-PP-DOL ALPHA-1,2-MANNOSYLTRANSFERASE"/>
    <property type="match status" value="1"/>
</dbReference>
<keyword evidence="1 3" id="KW-0328">Glycosyltransferase</keyword>
<evidence type="ECO:0000313" key="3">
    <source>
        <dbReference type="EMBL" id="MCH88899.1"/>
    </source>
</evidence>
<dbReference type="InterPro" id="IPR001296">
    <property type="entry name" value="Glyco_trans_1"/>
</dbReference>
<feature type="non-terminal residue" evidence="3">
    <location>
        <position position="1"/>
    </location>
</feature>
<proteinExistence type="predicted"/>
<accession>A0A392MPL6</accession>
<dbReference type="GO" id="GO:0005789">
    <property type="term" value="C:endoplasmic reticulum membrane"/>
    <property type="evidence" value="ECO:0007669"/>
    <property type="project" value="TreeGrafter"/>
</dbReference>
<dbReference type="GO" id="GO:0004377">
    <property type="term" value="F:GDP-Man:Man(3)GlcNAc(2)-PP-Dol alpha-1,2-mannosyltransferase activity"/>
    <property type="evidence" value="ECO:0007669"/>
    <property type="project" value="InterPro"/>
</dbReference>
<gene>
    <name evidence="3" type="ORF">A2U01_0009792</name>
</gene>
<reference evidence="3 4" key="1">
    <citation type="journal article" date="2018" name="Front. Plant Sci.">
        <title>Red Clover (Trifolium pratense) and Zigzag Clover (T. medium) - A Picture of Genomic Similarities and Differences.</title>
        <authorList>
            <person name="Dluhosova J."/>
            <person name="Istvanek J."/>
            <person name="Nedelnik J."/>
            <person name="Repkova J."/>
        </authorList>
    </citation>
    <scope>NUCLEOTIDE SEQUENCE [LARGE SCALE GENOMIC DNA]</scope>
    <source>
        <strain evidence="4">cv. 10/8</strain>
        <tissue evidence="3">Leaf</tissue>
    </source>
</reference>
<evidence type="ECO:0000259" key="2">
    <source>
        <dbReference type="Pfam" id="PF00534"/>
    </source>
</evidence>
<evidence type="ECO:0000256" key="1">
    <source>
        <dbReference type="ARBA" id="ARBA00022676"/>
    </source>
</evidence>
<dbReference type="InterPro" id="IPR038013">
    <property type="entry name" value="ALG11"/>
</dbReference>
<dbReference type="SUPFAM" id="SSF53756">
    <property type="entry name" value="UDP-Glycosyltransferase/glycogen phosphorylase"/>
    <property type="match status" value="1"/>
</dbReference>